<accession>A0ABV4WMG4</accession>
<evidence type="ECO:0000313" key="3">
    <source>
        <dbReference type="EMBL" id="MFB2836257.1"/>
    </source>
</evidence>
<evidence type="ECO:0000256" key="1">
    <source>
        <dbReference type="SAM" id="MobiDB-lite"/>
    </source>
</evidence>
<feature type="compositionally biased region" description="Low complexity" evidence="1">
    <location>
        <begin position="767"/>
        <end position="782"/>
    </location>
</feature>
<organism evidence="3 4">
    <name type="scientific">Floridaenema evergladense BLCC-F167</name>
    <dbReference type="NCBI Taxonomy" id="3153639"/>
    <lineage>
        <taxon>Bacteria</taxon>
        <taxon>Bacillati</taxon>
        <taxon>Cyanobacteriota</taxon>
        <taxon>Cyanophyceae</taxon>
        <taxon>Oscillatoriophycideae</taxon>
        <taxon>Aerosakkonematales</taxon>
        <taxon>Aerosakkonemataceae</taxon>
        <taxon>Floridanema</taxon>
        <taxon>Floridanema evergladense</taxon>
    </lineage>
</organism>
<feature type="region of interest" description="Disordered" evidence="1">
    <location>
        <begin position="501"/>
        <end position="535"/>
    </location>
</feature>
<dbReference type="Gene3D" id="1.25.40.10">
    <property type="entry name" value="Tetratricopeptide repeat domain"/>
    <property type="match status" value="2"/>
</dbReference>
<dbReference type="EMBL" id="JBHFNT010000144">
    <property type="protein sequence ID" value="MFB2836257.1"/>
    <property type="molecule type" value="Genomic_DNA"/>
</dbReference>
<evidence type="ECO:0000259" key="2">
    <source>
        <dbReference type="Pfam" id="PF12770"/>
    </source>
</evidence>
<dbReference type="InterPro" id="IPR011990">
    <property type="entry name" value="TPR-like_helical_dom_sf"/>
</dbReference>
<sequence>MNEERIAAYLNLIQQLLTCPSGEENQILSQSLDLVDGGFVQVCELLAQQLQEAGEENQAGFLRNLAQKVGEYLNSSGGEGGETQGNATGEEYFNFLMGLLQVEIDSDSDPKVVYPFLAQHQDKLDLTFGEILTQWFHSELDPNNLEKNQALASLLNSIAIDIKNFPLGRRSHNLEIAIASYQAALTVYTPTAFPEQWAMTQNNLGNAYSDRIKGERGENLENAIASYQAALTVYTPTAFPEQWATTQNNLGNAYLYRIKGERGENLEIAIASYQAALTVRTPTAFPEQWAMTQNNLGTAYSDRIKGERGENLENAIASYQAALTVRTPTAFPEDWATTQNNLGNAYRNRIKGERGENLENAIASYQAALSVYTPTAFPQNHAKTSFNLGLAYRDASQIQNAYDTFAAAIDTVEEIRSGITLGGEAARQKLAEEWQKLYKVTIEVCLELENYAAALEYAERSKARNLVELLAATRLKPEGVSPEVWERYDRLYQQWWNLQQQRDSSASPPDNPSPNDDTRSIALSPSTTPTPNDSQNLTQLRQQIDHFIATEITPHDPKFRFGQQVQPIRYREIQALVNEQTALVEWYLTSKGIQAFIVTHQGEHPIVVSTDSSAVAALEQLKNEYLTDYLSRDNHWRQELPSYLQRLAEILELNHLISQIPSQYQQLILIPYRALHLFPLHALPLSQTEYLSDRFPQGIRYAPSSQILQLSLSENTTSPEQRGRASIFRSQVQPGNEDLGGSTSPGARSEGNTTPPYEGGAGGGSPSQGEPPLSSSSFSPPYEGGAGGGSLFAIQNPTADLAYTDIEVEAIQTAFNPATVLPGKAANKTAFNQAITQLKETTFAHFSCHGYFNFTNPRISGLILADAKLPETAATEKGIPVIRSRRGDFNPEECLTLPEIFNLRLRNCRLVALSACETGITDISTTSDEYISILAGFFFAGSRNVLGTLWAVNDVSTAIFMIRFYETLLGKSQPPAALALKKTQEWMRSTTVAELLDWIKGCQLINQERRKAMCYDLTLGWRKKLDVKRYESPYYWAAFCAVGQ</sequence>
<proteinExistence type="predicted"/>
<feature type="compositionally biased region" description="Polar residues" evidence="1">
    <location>
        <begin position="741"/>
        <end position="754"/>
    </location>
</feature>
<comment type="caution">
    <text evidence="3">The sequence shown here is derived from an EMBL/GenBank/DDBJ whole genome shotgun (WGS) entry which is preliminary data.</text>
</comment>
<dbReference type="Pfam" id="PF13374">
    <property type="entry name" value="TPR_10"/>
    <property type="match status" value="1"/>
</dbReference>
<gene>
    <name evidence="3" type="ORF">ACE1CA_17115</name>
</gene>
<keyword evidence="4" id="KW-1185">Reference proteome</keyword>
<dbReference type="Pfam" id="PF12770">
    <property type="entry name" value="CHAT"/>
    <property type="match status" value="1"/>
</dbReference>
<dbReference type="Proteomes" id="UP001576780">
    <property type="component" value="Unassembled WGS sequence"/>
</dbReference>
<reference evidence="3 4" key="1">
    <citation type="submission" date="2024-09" db="EMBL/GenBank/DDBJ databases">
        <title>Floridaenema gen nov. (Aerosakkonemataceae, Aerosakkonematales ord. nov., Cyanobacteria) from benthic tropical and subtropical fresh waters, with the description of four new species.</title>
        <authorList>
            <person name="Moretto J.A."/>
            <person name="Berthold D.E."/>
            <person name="Lefler F.W."/>
            <person name="Huang I.-S."/>
            <person name="Laughinghouse H. IV."/>
        </authorList>
    </citation>
    <scope>NUCLEOTIDE SEQUENCE [LARGE SCALE GENOMIC DNA]</scope>
    <source>
        <strain evidence="3 4">BLCC-F167</strain>
    </source>
</reference>
<feature type="region of interest" description="Disordered" evidence="1">
    <location>
        <begin position="714"/>
        <end position="782"/>
    </location>
</feature>
<feature type="compositionally biased region" description="Polar residues" evidence="1">
    <location>
        <begin position="521"/>
        <end position="535"/>
    </location>
</feature>
<dbReference type="PANTHER" id="PTHR10098">
    <property type="entry name" value="RAPSYN-RELATED"/>
    <property type="match status" value="1"/>
</dbReference>
<dbReference type="PANTHER" id="PTHR10098:SF108">
    <property type="entry name" value="TETRATRICOPEPTIDE REPEAT PROTEIN 28"/>
    <property type="match status" value="1"/>
</dbReference>
<name>A0ABV4WMG4_9CYAN</name>
<dbReference type="SUPFAM" id="SSF48452">
    <property type="entry name" value="TPR-like"/>
    <property type="match status" value="2"/>
</dbReference>
<evidence type="ECO:0000313" key="4">
    <source>
        <dbReference type="Proteomes" id="UP001576780"/>
    </source>
</evidence>
<dbReference type="RefSeq" id="WP_413278645.1">
    <property type="nucleotide sequence ID" value="NZ_JBHFNT010000144.1"/>
</dbReference>
<feature type="domain" description="CHAT" evidence="2">
    <location>
        <begin position="644"/>
        <end position="1044"/>
    </location>
</feature>
<dbReference type="InterPro" id="IPR024983">
    <property type="entry name" value="CHAT_dom"/>
</dbReference>
<protein>
    <submittedName>
        <fullName evidence="3">CHAT domain-containing protein</fullName>
    </submittedName>
</protein>